<dbReference type="AlphaFoldDB" id="A0A937F970"/>
<keyword evidence="1" id="KW-0472">Membrane</keyword>
<organism evidence="3 4">
    <name type="scientific">Fulvivirga sediminis</name>
    <dbReference type="NCBI Taxonomy" id="2803949"/>
    <lineage>
        <taxon>Bacteria</taxon>
        <taxon>Pseudomonadati</taxon>
        <taxon>Bacteroidota</taxon>
        <taxon>Cytophagia</taxon>
        <taxon>Cytophagales</taxon>
        <taxon>Fulvivirgaceae</taxon>
        <taxon>Fulvivirga</taxon>
    </lineage>
</organism>
<dbReference type="GO" id="GO:0035556">
    <property type="term" value="P:intracellular signal transduction"/>
    <property type="evidence" value="ECO:0007669"/>
    <property type="project" value="InterPro"/>
</dbReference>
<dbReference type="EMBL" id="JAESIY010000004">
    <property type="protein sequence ID" value="MBL3656268.1"/>
    <property type="molecule type" value="Genomic_DNA"/>
</dbReference>
<gene>
    <name evidence="3" type="ORF">JL102_09015</name>
</gene>
<name>A0A937F970_9BACT</name>
<dbReference type="Proteomes" id="UP000659388">
    <property type="component" value="Unassembled WGS sequence"/>
</dbReference>
<keyword evidence="1" id="KW-1133">Transmembrane helix</keyword>
<protein>
    <submittedName>
        <fullName evidence="3">Adenylate/guanylate cyclase domain-containing protein</fullName>
    </submittedName>
</protein>
<accession>A0A937F970</accession>
<feature type="domain" description="Guanylate cyclase" evidence="2">
    <location>
        <begin position="177"/>
        <end position="306"/>
    </location>
</feature>
<feature type="transmembrane region" description="Helical" evidence="1">
    <location>
        <begin position="12"/>
        <end position="32"/>
    </location>
</feature>
<keyword evidence="1" id="KW-0812">Transmembrane</keyword>
<reference evidence="3" key="1">
    <citation type="submission" date="2021-01" db="EMBL/GenBank/DDBJ databases">
        <title>Fulvivirga kasyanovii gen. nov., sp nov., a novel member of the phylum Bacteroidetes isolated from seawater in a mussel farm.</title>
        <authorList>
            <person name="Zhao L.-H."/>
            <person name="Wang Z.-J."/>
        </authorList>
    </citation>
    <scope>NUCLEOTIDE SEQUENCE</scope>
    <source>
        <strain evidence="3">2943</strain>
    </source>
</reference>
<evidence type="ECO:0000256" key="1">
    <source>
        <dbReference type="SAM" id="Phobius"/>
    </source>
</evidence>
<dbReference type="Gene3D" id="3.30.70.1230">
    <property type="entry name" value="Nucleotide cyclase"/>
    <property type="match status" value="1"/>
</dbReference>
<dbReference type="GO" id="GO:0004016">
    <property type="term" value="F:adenylate cyclase activity"/>
    <property type="evidence" value="ECO:0007669"/>
    <property type="project" value="UniProtKB-ARBA"/>
</dbReference>
<dbReference type="PROSITE" id="PS50125">
    <property type="entry name" value="GUANYLATE_CYCLASE_2"/>
    <property type="match status" value="1"/>
</dbReference>
<dbReference type="RefSeq" id="WP_202244057.1">
    <property type="nucleotide sequence ID" value="NZ_JAESIY010000004.1"/>
</dbReference>
<proteinExistence type="predicted"/>
<feature type="transmembrane region" description="Helical" evidence="1">
    <location>
        <begin position="52"/>
        <end position="76"/>
    </location>
</feature>
<evidence type="ECO:0000259" key="2">
    <source>
        <dbReference type="PROSITE" id="PS50125"/>
    </source>
</evidence>
<sequence length="357" mass="40688">MGAIIRYKLQRLLVIIIYWICVADLYVVVRYLHIGRFPEQSELTYIIGFDNMLAQAAVLGLIIGTTLGSLESFVYPKLFISKSFLVNSIYRFAILILLVILAMVTILLVFYLNASAENIAAIANFLWSWSFFSLCLFISSASLIMDFILQFDKRVGPGMIYNMMTGKYRHPREEDRIFMFLDLQSSSSIAEQLGHLKFSSLLQDSFRDLSEIVMEYNASIYQFVGDEAVLTWKSKHGLSSANCLKVFFSFQKLLERKHKVYTKKYGLCPVFKASLHMGMITVAEVGELKSEVAYHGDVINTASRVQDLCNYYNCPLLVTEEVANAFRDNEAYDVCFVAETSLKGKSNEVKIFTIKQK</sequence>
<comment type="caution">
    <text evidence="3">The sequence shown here is derived from an EMBL/GenBank/DDBJ whole genome shotgun (WGS) entry which is preliminary data.</text>
</comment>
<dbReference type="GO" id="GO:0009190">
    <property type="term" value="P:cyclic nucleotide biosynthetic process"/>
    <property type="evidence" value="ECO:0007669"/>
    <property type="project" value="InterPro"/>
</dbReference>
<feature type="transmembrane region" description="Helical" evidence="1">
    <location>
        <begin position="88"/>
        <end position="114"/>
    </location>
</feature>
<keyword evidence="4" id="KW-1185">Reference proteome</keyword>
<dbReference type="CDD" id="cd07302">
    <property type="entry name" value="CHD"/>
    <property type="match status" value="1"/>
</dbReference>
<dbReference type="InterPro" id="IPR029787">
    <property type="entry name" value="Nucleotide_cyclase"/>
</dbReference>
<dbReference type="Pfam" id="PF00211">
    <property type="entry name" value="Guanylate_cyc"/>
    <property type="match status" value="1"/>
</dbReference>
<dbReference type="SUPFAM" id="SSF55073">
    <property type="entry name" value="Nucleotide cyclase"/>
    <property type="match status" value="1"/>
</dbReference>
<evidence type="ECO:0000313" key="4">
    <source>
        <dbReference type="Proteomes" id="UP000659388"/>
    </source>
</evidence>
<dbReference type="InterPro" id="IPR001054">
    <property type="entry name" value="A/G_cyclase"/>
</dbReference>
<feature type="transmembrane region" description="Helical" evidence="1">
    <location>
        <begin position="126"/>
        <end position="149"/>
    </location>
</feature>
<evidence type="ECO:0000313" key="3">
    <source>
        <dbReference type="EMBL" id="MBL3656268.1"/>
    </source>
</evidence>